<dbReference type="InterPro" id="IPR035513">
    <property type="entry name" value="Invertase/methylesterase_inhib"/>
</dbReference>
<feature type="domain" description="Pectinesterase inhibitor" evidence="4">
    <location>
        <begin position="95"/>
        <end position="220"/>
    </location>
</feature>
<keyword evidence="6" id="KW-1185">Reference proteome</keyword>
<dbReference type="InterPro" id="IPR052421">
    <property type="entry name" value="PCW_Enzyme_Inhibitor"/>
</dbReference>
<dbReference type="PANTHER" id="PTHR36710">
    <property type="entry name" value="PECTINESTERASE INHIBITOR-LIKE"/>
    <property type="match status" value="1"/>
</dbReference>
<name>A0ABR0ULN7_REHGL</name>
<keyword evidence="1" id="KW-0732">Signal</keyword>
<dbReference type="InterPro" id="IPR006501">
    <property type="entry name" value="Pectinesterase_inhib_dom"/>
</dbReference>
<dbReference type="Pfam" id="PF04043">
    <property type="entry name" value="PMEI"/>
    <property type="match status" value="2"/>
</dbReference>
<evidence type="ECO:0000256" key="2">
    <source>
        <dbReference type="ARBA" id="ARBA00023157"/>
    </source>
</evidence>
<dbReference type="NCBIfam" id="TIGR01614">
    <property type="entry name" value="PME_inhib"/>
    <property type="match status" value="2"/>
</dbReference>
<dbReference type="InterPro" id="IPR034086">
    <property type="entry name" value="PMEI_plant"/>
</dbReference>
<dbReference type="Proteomes" id="UP001318860">
    <property type="component" value="Unassembled WGS sequence"/>
</dbReference>
<reference evidence="5 6" key="1">
    <citation type="journal article" date="2021" name="Comput. Struct. Biotechnol. J.">
        <title>De novo genome assembly of the potent medicinal plant Rehmannia glutinosa using nanopore technology.</title>
        <authorList>
            <person name="Ma L."/>
            <person name="Dong C."/>
            <person name="Song C."/>
            <person name="Wang X."/>
            <person name="Zheng X."/>
            <person name="Niu Y."/>
            <person name="Chen S."/>
            <person name="Feng W."/>
        </authorList>
    </citation>
    <scope>NUCLEOTIDE SEQUENCE [LARGE SCALE GENOMIC DNA]</scope>
    <source>
        <tissue evidence="5">Leaves</tissue>
    </source>
</reference>
<proteinExistence type="inferred from homology"/>
<dbReference type="SUPFAM" id="SSF101148">
    <property type="entry name" value="Plant invertase/pectin methylesterase inhibitor"/>
    <property type="match status" value="3"/>
</dbReference>
<sequence length="313" mass="34836">MTHDPSFCTKVLKSNPHTKTTSFTNANYNEGLIELAQITMDLASSNVAGEKFKIHKLALSEKNPKLRFRIGLCDYAYTQALGTLREALNDLKQGDNRGVIMAAEAISLIELAQITIDLASSNAAGAKFKIHKLALSEKNPKLRFRIGLCDYAYTHALDALREALNDLNQGDYRGVIMAAEAISDDGFYCEDAFKRPPSFPSPFTNENNNTERYANIIIVLKSDPRTKTTSFTNANYNEGLIELAQITIDLASSNAAGAKFKIHKLALSEKNPKLRFRIGLCDYAYTHALDALREALNDLNQGDYRGYYYDRGN</sequence>
<organism evidence="5 6">
    <name type="scientific">Rehmannia glutinosa</name>
    <name type="common">Chinese foxglove</name>
    <dbReference type="NCBI Taxonomy" id="99300"/>
    <lineage>
        <taxon>Eukaryota</taxon>
        <taxon>Viridiplantae</taxon>
        <taxon>Streptophyta</taxon>
        <taxon>Embryophyta</taxon>
        <taxon>Tracheophyta</taxon>
        <taxon>Spermatophyta</taxon>
        <taxon>Magnoliopsida</taxon>
        <taxon>eudicotyledons</taxon>
        <taxon>Gunneridae</taxon>
        <taxon>Pentapetalae</taxon>
        <taxon>asterids</taxon>
        <taxon>lamiids</taxon>
        <taxon>Lamiales</taxon>
        <taxon>Orobanchaceae</taxon>
        <taxon>Rehmannieae</taxon>
        <taxon>Rehmannia</taxon>
    </lineage>
</organism>
<protein>
    <recommendedName>
        <fullName evidence="4">Pectinesterase inhibitor domain-containing protein</fullName>
    </recommendedName>
</protein>
<evidence type="ECO:0000313" key="6">
    <source>
        <dbReference type="Proteomes" id="UP001318860"/>
    </source>
</evidence>
<evidence type="ECO:0000259" key="4">
    <source>
        <dbReference type="SMART" id="SM00856"/>
    </source>
</evidence>
<accession>A0ABR0ULN7</accession>
<dbReference type="PANTHER" id="PTHR36710:SF8">
    <property type="entry name" value="PECTINESTERASE INHIBITOR-LIKE"/>
    <property type="match status" value="1"/>
</dbReference>
<dbReference type="CDD" id="cd15797">
    <property type="entry name" value="PMEI"/>
    <property type="match status" value="1"/>
</dbReference>
<evidence type="ECO:0000256" key="1">
    <source>
        <dbReference type="ARBA" id="ARBA00022729"/>
    </source>
</evidence>
<evidence type="ECO:0000256" key="3">
    <source>
        <dbReference type="ARBA" id="ARBA00038471"/>
    </source>
</evidence>
<dbReference type="SMART" id="SM00856">
    <property type="entry name" value="PMEI"/>
    <property type="match status" value="1"/>
</dbReference>
<keyword evidence="2" id="KW-1015">Disulfide bond</keyword>
<gene>
    <name evidence="5" type="ORF">DH2020_042891</name>
</gene>
<dbReference type="EMBL" id="JABTTQ020002567">
    <property type="protein sequence ID" value="KAK6123366.1"/>
    <property type="molecule type" value="Genomic_DNA"/>
</dbReference>
<comment type="caution">
    <text evidence="5">The sequence shown here is derived from an EMBL/GenBank/DDBJ whole genome shotgun (WGS) entry which is preliminary data.</text>
</comment>
<dbReference type="Gene3D" id="1.20.140.40">
    <property type="entry name" value="Invertase/pectin methylesterase inhibitor family protein"/>
    <property type="match status" value="3"/>
</dbReference>
<comment type="similarity">
    <text evidence="3">Belongs to the PMEI family.</text>
</comment>
<evidence type="ECO:0000313" key="5">
    <source>
        <dbReference type="EMBL" id="KAK6123366.1"/>
    </source>
</evidence>